<dbReference type="RefSeq" id="WP_107139663.1">
    <property type="nucleotide sequence ID" value="NZ_CP028324.1"/>
</dbReference>
<evidence type="ECO:0000313" key="2">
    <source>
        <dbReference type="Proteomes" id="UP000240505"/>
    </source>
</evidence>
<keyword evidence="2" id="KW-1185">Reference proteome</keyword>
<dbReference type="Pfam" id="PF13704">
    <property type="entry name" value="Glyco_tranf_2_4"/>
    <property type="match status" value="1"/>
</dbReference>
<dbReference type="Proteomes" id="UP000240505">
    <property type="component" value="Chromosome"/>
</dbReference>
<evidence type="ECO:0000313" key="1">
    <source>
        <dbReference type="EMBL" id="AVR94312.1"/>
    </source>
</evidence>
<evidence type="ECO:0008006" key="3">
    <source>
        <dbReference type="Google" id="ProtNLM"/>
    </source>
</evidence>
<dbReference type="AlphaFoldDB" id="A0A2R4C3Z2"/>
<dbReference type="KEGG" id="masz:C9I28_00250"/>
<dbReference type="InterPro" id="IPR029044">
    <property type="entry name" value="Nucleotide-diphossugar_trans"/>
</dbReference>
<gene>
    <name evidence="1" type="ORF">C9I28_00250</name>
</gene>
<dbReference type="EMBL" id="CP028324">
    <property type="protein sequence ID" value="AVR94312.1"/>
    <property type="molecule type" value="Genomic_DNA"/>
</dbReference>
<proteinExistence type="predicted"/>
<reference evidence="1 2" key="1">
    <citation type="submission" date="2018-03" db="EMBL/GenBank/DDBJ databases">
        <title>Massilia armeniaca sp. nov., isolated from desert soil.</title>
        <authorList>
            <person name="Huang H."/>
            <person name="Ren M."/>
        </authorList>
    </citation>
    <scope>NUCLEOTIDE SEQUENCE [LARGE SCALE GENOMIC DNA]</scope>
    <source>
        <strain evidence="1 2">ZMN-3</strain>
    </source>
</reference>
<name>A0A2R4C3Z2_9BURK</name>
<organism evidence="1 2">
    <name type="scientific">Pseudoduganella armeniaca</name>
    <dbReference type="NCBI Taxonomy" id="2072590"/>
    <lineage>
        <taxon>Bacteria</taxon>
        <taxon>Pseudomonadati</taxon>
        <taxon>Pseudomonadota</taxon>
        <taxon>Betaproteobacteria</taxon>
        <taxon>Burkholderiales</taxon>
        <taxon>Oxalobacteraceae</taxon>
        <taxon>Telluria group</taxon>
        <taxon>Pseudoduganella</taxon>
    </lineage>
</organism>
<accession>A0A2R4C3Z2</accession>
<protein>
    <recommendedName>
        <fullName evidence="3">Glycosyltransferase family 2 protein</fullName>
    </recommendedName>
</protein>
<dbReference type="SUPFAM" id="SSF53448">
    <property type="entry name" value="Nucleotide-diphospho-sugar transferases"/>
    <property type="match status" value="1"/>
</dbReference>
<dbReference type="OrthoDB" id="835336at2"/>
<sequence length="385" mass="43518">MAELLRIATPDGAASELYLRIPEFAAIPPQCRFGLLPAGQTSLQMLEVERTAQGWKLIGQGINTEYMLHSVVKAGPAQLCIFDSLDNGTFFFKSELQVDRSFYGNATDWLKLFEGLPYAKPGRLAVFTHVYNEKAVLEVFLRYYTQLVAAADIYVINHGSDRDQIDHLRGIVHVVDIPRGETDHYNISAFCGHFQRFLLTQYDWVLHVDADELVLHEHGFDAFRAALPAQPPQTILRPAHAYELVHDIRSESSIDLSSPVSLQRSSLVASPAFHKPVIASSPTTWTIGFHSCLEPDTVTMDQLWLVHLRDFDFERSVERDRKWSALRRSALDAQHIPRDMTRPNREQWQEILLATLEAGETVVRHGSGIGNGKMIALPDWMRGAF</sequence>